<organism evidence="1 2">
    <name type="scientific">Paenibacillus riograndensis SBR5</name>
    <dbReference type="NCBI Taxonomy" id="1073571"/>
    <lineage>
        <taxon>Bacteria</taxon>
        <taxon>Bacillati</taxon>
        <taxon>Bacillota</taxon>
        <taxon>Bacilli</taxon>
        <taxon>Bacillales</taxon>
        <taxon>Paenibacillaceae</taxon>
        <taxon>Paenibacillus</taxon>
        <taxon>Paenibacillus sonchi group</taxon>
    </lineage>
</organism>
<proteinExistence type="predicted"/>
<gene>
    <name evidence="1" type="ORF">PRIO_0211</name>
</gene>
<dbReference type="AlphaFoldDB" id="A0A0E4H773"/>
<sequence>MSPDPFFQDIPWEFITDDSGKVIGEVFLTLPDPPLRKRQLKWGTTTAKGVHQLCQ</sequence>
<dbReference type="HOGENOM" id="CLU_3028029_0_0_9"/>
<dbReference type="PATRIC" id="fig|1073571.4.peg.195"/>
<protein>
    <submittedName>
        <fullName evidence="1">Uncharacterized protein</fullName>
    </submittedName>
</protein>
<evidence type="ECO:0000313" key="2">
    <source>
        <dbReference type="Proteomes" id="UP000033163"/>
    </source>
</evidence>
<dbReference type="EMBL" id="LN831776">
    <property type="protein sequence ID" value="CQR51456.1"/>
    <property type="molecule type" value="Genomic_DNA"/>
</dbReference>
<dbReference type="KEGG" id="pri:PRIO_0211"/>
<name>A0A0E4H773_9BACL</name>
<dbReference type="Proteomes" id="UP000033163">
    <property type="component" value="Chromosome I"/>
</dbReference>
<reference evidence="2" key="1">
    <citation type="submission" date="2015-03" db="EMBL/GenBank/DDBJ databases">
        <authorList>
            <person name="Wibberg D."/>
        </authorList>
    </citation>
    <scope>NUCLEOTIDE SEQUENCE [LARGE SCALE GENOMIC DNA]</scope>
</reference>
<accession>A0A0E4H773</accession>
<evidence type="ECO:0000313" key="1">
    <source>
        <dbReference type="EMBL" id="CQR51456.1"/>
    </source>
</evidence>